<dbReference type="Pfam" id="PF03328">
    <property type="entry name" value="HpcH_HpaI"/>
    <property type="match status" value="1"/>
</dbReference>
<dbReference type="InterPro" id="IPR015813">
    <property type="entry name" value="Pyrv/PenolPyrv_kinase-like_dom"/>
</dbReference>
<evidence type="ECO:0000313" key="8">
    <source>
        <dbReference type="Proteomes" id="UP001304895"/>
    </source>
</evidence>
<reference evidence="7" key="1">
    <citation type="journal article" date="2023" name="Mol. Phylogenet. Evol.">
        <title>Genome-scale phylogeny and comparative genomics of the fungal order Sordariales.</title>
        <authorList>
            <person name="Hensen N."/>
            <person name="Bonometti L."/>
            <person name="Westerberg I."/>
            <person name="Brannstrom I.O."/>
            <person name="Guillou S."/>
            <person name="Cros-Aarteil S."/>
            <person name="Calhoun S."/>
            <person name="Haridas S."/>
            <person name="Kuo A."/>
            <person name="Mondo S."/>
            <person name="Pangilinan J."/>
            <person name="Riley R."/>
            <person name="LaButti K."/>
            <person name="Andreopoulos B."/>
            <person name="Lipzen A."/>
            <person name="Chen C."/>
            <person name="Yan M."/>
            <person name="Daum C."/>
            <person name="Ng V."/>
            <person name="Clum A."/>
            <person name="Steindorff A."/>
            <person name="Ohm R.A."/>
            <person name="Martin F."/>
            <person name="Silar P."/>
            <person name="Natvig D.O."/>
            <person name="Lalanne C."/>
            <person name="Gautier V."/>
            <person name="Ament-Velasquez S.L."/>
            <person name="Kruys A."/>
            <person name="Hutchinson M.I."/>
            <person name="Powell A.J."/>
            <person name="Barry K."/>
            <person name="Miller A.N."/>
            <person name="Grigoriev I.V."/>
            <person name="Debuchy R."/>
            <person name="Gladieux P."/>
            <person name="Hiltunen Thoren M."/>
            <person name="Johannesson H."/>
        </authorList>
    </citation>
    <scope>NUCLEOTIDE SEQUENCE</scope>
    <source>
        <strain evidence="7">CBS 123565</strain>
    </source>
</reference>
<dbReference type="InterPro" id="IPR005000">
    <property type="entry name" value="Aldolase/citrate-lyase_domain"/>
</dbReference>
<dbReference type="InterPro" id="IPR007052">
    <property type="entry name" value="CS_dom"/>
</dbReference>
<evidence type="ECO:0000256" key="1">
    <source>
        <dbReference type="ARBA" id="ARBA00022723"/>
    </source>
</evidence>
<dbReference type="InterPro" id="IPR040442">
    <property type="entry name" value="Pyrv_kinase-like_dom_sf"/>
</dbReference>
<dbReference type="PROSITE" id="PS51401">
    <property type="entry name" value="CHORD"/>
    <property type="match status" value="2"/>
</dbReference>
<keyword evidence="1" id="KW-0479">Metal-binding</keyword>
<dbReference type="GO" id="GO:0046872">
    <property type="term" value="F:metal ion binding"/>
    <property type="evidence" value="ECO:0007669"/>
    <property type="project" value="UniProtKB-KW"/>
</dbReference>
<feature type="compositionally biased region" description="Basic and acidic residues" evidence="4">
    <location>
        <begin position="354"/>
        <end position="371"/>
    </location>
</feature>
<feature type="compositionally biased region" description="Acidic residues" evidence="4">
    <location>
        <begin position="407"/>
        <end position="416"/>
    </location>
</feature>
<dbReference type="Gene3D" id="2.60.40.790">
    <property type="match status" value="1"/>
</dbReference>
<dbReference type="Gene3D" id="4.10.1130.20">
    <property type="match status" value="2"/>
</dbReference>
<dbReference type="Pfam" id="PF04969">
    <property type="entry name" value="CS"/>
    <property type="match status" value="1"/>
</dbReference>
<keyword evidence="8" id="KW-1185">Reference proteome</keyword>
<dbReference type="PROSITE" id="PS51203">
    <property type="entry name" value="CS"/>
    <property type="match status" value="1"/>
</dbReference>
<dbReference type="PANTHER" id="PTHR46983">
    <property type="entry name" value="CYSTEINE AND HISTIDINE-RICH DOMAIN-CONTAINING PROTEIN 1"/>
    <property type="match status" value="1"/>
</dbReference>
<feature type="compositionally biased region" description="Low complexity" evidence="4">
    <location>
        <begin position="372"/>
        <end position="383"/>
    </location>
</feature>
<proteinExistence type="predicted"/>
<dbReference type="AlphaFoldDB" id="A0AAN6UGQ7"/>
<evidence type="ECO:0000259" key="5">
    <source>
        <dbReference type="PROSITE" id="PS51203"/>
    </source>
</evidence>
<dbReference type="Proteomes" id="UP001304895">
    <property type="component" value="Unassembled WGS sequence"/>
</dbReference>
<dbReference type="SUPFAM" id="SSF49764">
    <property type="entry name" value="HSP20-like chaperones"/>
    <property type="match status" value="1"/>
</dbReference>
<reference evidence="7" key="2">
    <citation type="submission" date="2023-05" db="EMBL/GenBank/DDBJ databases">
        <authorList>
            <consortium name="Lawrence Berkeley National Laboratory"/>
            <person name="Steindorff A."/>
            <person name="Hensen N."/>
            <person name="Bonometti L."/>
            <person name="Westerberg I."/>
            <person name="Brannstrom I.O."/>
            <person name="Guillou S."/>
            <person name="Cros-Aarteil S."/>
            <person name="Calhoun S."/>
            <person name="Haridas S."/>
            <person name="Kuo A."/>
            <person name="Mondo S."/>
            <person name="Pangilinan J."/>
            <person name="Riley R."/>
            <person name="Labutti K."/>
            <person name="Andreopoulos B."/>
            <person name="Lipzen A."/>
            <person name="Chen C."/>
            <person name="Yanf M."/>
            <person name="Daum C."/>
            <person name="Ng V."/>
            <person name="Clum A."/>
            <person name="Ohm R."/>
            <person name="Martin F."/>
            <person name="Silar P."/>
            <person name="Natvig D."/>
            <person name="Lalanne C."/>
            <person name="Gautier V."/>
            <person name="Ament-Velasquez S.L."/>
            <person name="Kruys A."/>
            <person name="Hutchinson M.I."/>
            <person name="Powell A.J."/>
            <person name="Barry K."/>
            <person name="Miller A.N."/>
            <person name="Grigoriev I.V."/>
            <person name="Debuchy R."/>
            <person name="Gladieux P."/>
            <person name="Thoren M.H."/>
            <person name="Johannesson H."/>
        </authorList>
    </citation>
    <scope>NUCLEOTIDE SEQUENCE</scope>
    <source>
        <strain evidence="7">CBS 123565</strain>
    </source>
</reference>
<dbReference type="GO" id="GO:0003824">
    <property type="term" value="F:catalytic activity"/>
    <property type="evidence" value="ECO:0007669"/>
    <property type="project" value="InterPro"/>
</dbReference>
<evidence type="ECO:0000259" key="6">
    <source>
        <dbReference type="PROSITE" id="PS51401"/>
    </source>
</evidence>
<dbReference type="Pfam" id="PF04968">
    <property type="entry name" value="CHORD"/>
    <property type="match status" value="2"/>
</dbReference>
<comment type="caution">
    <text evidence="7">The sequence shown here is derived from an EMBL/GenBank/DDBJ whole genome shotgun (WGS) entry which is preliminary data.</text>
</comment>
<name>A0AAN6UGQ7_9PEZI</name>
<gene>
    <name evidence="7" type="ORF">BT67DRAFT_451013</name>
</gene>
<dbReference type="Gene3D" id="3.20.20.60">
    <property type="entry name" value="Phosphoenolpyruvate-binding domains"/>
    <property type="match status" value="1"/>
</dbReference>
<feature type="region of interest" description="Disordered" evidence="4">
    <location>
        <begin position="10"/>
        <end position="32"/>
    </location>
</feature>
<keyword evidence="3" id="KW-0862">Zinc</keyword>
<dbReference type="EMBL" id="MU853417">
    <property type="protein sequence ID" value="KAK4132600.1"/>
    <property type="molecule type" value="Genomic_DNA"/>
</dbReference>
<feature type="domain" description="CS" evidence="5">
    <location>
        <begin position="508"/>
        <end position="600"/>
    </location>
</feature>
<dbReference type="InterPro" id="IPR008978">
    <property type="entry name" value="HSP20-like_chaperone"/>
</dbReference>
<evidence type="ECO:0000313" key="7">
    <source>
        <dbReference type="EMBL" id="KAK4132600.1"/>
    </source>
</evidence>
<feature type="region of interest" description="Disordered" evidence="4">
    <location>
        <begin position="354"/>
        <end position="417"/>
    </location>
</feature>
<dbReference type="CDD" id="cd06466">
    <property type="entry name" value="p23_CS_SGT1_like"/>
    <property type="match status" value="1"/>
</dbReference>
<evidence type="ECO:0000256" key="3">
    <source>
        <dbReference type="ARBA" id="ARBA00022833"/>
    </source>
</evidence>
<keyword evidence="2" id="KW-0677">Repeat</keyword>
<feature type="domain" description="CHORD" evidence="6">
    <location>
        <begin position="301"/>
        <end position="357"/>
    </location>
</feature>
<dbReference type="InterPro" id="IPR007051">
    <property type="entry name" value="CHORD_dom"/>
</dbReference>
<dbReference type="SUPFAM" id="SSF51621">
    <property type="entry name" value="Phosphoenolpyruvate/pyruvate domain"/>
    <property type="match status" value="1"/>
</dbReference>
<evidence type="ECO:0000256" key="4">
    <source>
        <dbReference type="SAM" id="MobiDB-lite"/>
    </source>
</evidence>
<feature type="domain" description="CHORD" evidence="6">
    <location>
        <begin position="423"/>
        <end position="484"/>
    </location>
</feature>
<dbReference type="InterPro" id="IPR039790">
    <property type="entry name" value="CHRD1"/>
</dbReference>
<dbReference type="PANTHER" id="PTHR46983:SF3">
    <property type="entry name" value="CHPADIPLOID STATE MAINTENANCE PROTEIN CHPA"/>
    <property type="match status" value="1"/>
</dbReference>
<accession>A0AAN6UGQ7</accession>
<evidence type="ECO:0000256" key="2">
    <source>
        <dbReference type="ARBA" id="ARBA00022737"/>
    </source>
</evidence>
<protein>
    <submittedName>
        <fullName evidence="7">Phosphoenolpyruvate/pyruvate domain-containing protein</fullName>
    </submittedName>
</protein>
<sequence>MTPKVSRLWSAALQRPHPRAMSTMDPSSKMARSNRLQQVLAEATRPAMGFWQMLPGANISRILARSGADWILVDCEHGNIDDAAMHEAVPAIAALGVSPIVRLPDLQPWMVKRALDSGAHGILVPLIRTVKEVKDVVAAAKFPPQGQRGFGSPFALQSFEPGLTQTEYLQQANESLLTIVQIETQEALDAVGEIAPLVDALFVGPFDLGNNIGHPVIGDKMDPELVEAIAAILKATVAAGKKCGIYCTSDSTDLAWVHSPQFLRVKRVILQDCKSRQVTRMAAEECRGELSRCTDQQRKICVHQGCGKVYTDADEVCRYHPGPPIFHEGQKGWKCCKPRVLTFEEFMTIEPCTEGKHSTTDLPPKVEKRAADPAVAEAASSFAAPPPRAPVVAPQHIPTPPPPPQPESEEDDETAEIPDGRVCRRRACGATYKTGSGRDGETCVHHPGAPLFHEGSKGYTCCKRRVLEFDQFMKIEGCQTKNRHLFVGSGKDAGAIKGPSKDGGEELLETVRNDFYQTQTSVIASFFLKKIDKEAAKVEFRERELVLDLPTTDAPAPKRYKAHVPLYGLVDPAKSTFKIFGTKLEVSIAKADGSAWPVLRSDDPLTGEIFQIGRAGRA</sequence>
<feature type="compositionally biased region" description="Pro residues" evidence="4">
    <location>
        <begin position="397"/>
        <end position="406"/>
    </location>
</feature>
<organism evidence="7 8">
    <name type="scientific">Trichocladium antarcticum</name>
    <dbReference type="NCBI Taxonomy" id="1450529"/>
    <lineage>
        <taxon>Eukaryota</taxon>
        <taxon>Fungi</taxon>
        <taxon>Dikarya</taxon>
        <taxon>Ascomycota</taxon>
        <taxon>Pezizomycotina</taxon>
        <taxon>Sordariomycetes</taxon>
        <taxon>Sordariomycetidae</taxon>
        <taxon>Sordariales</taxon>
        <taxon>Chaetomiaceae</taxon>
        <taxon>Trichocladium</taxon>
    </lineage>
</organism>